<evidence type="ECO:0000313" key="1">
    <source>
        <dbReference type="EMBL" id="KAB8212109.1"/>
    </source>
</evidence>
<dbReference type="EMBL" id="ML734937">
    <property type="protein sequence ID" value="KAB8212109.1"/>
    <property type="molecule type" value="Genomic_DNA"/>
</dbReference>
<dbReference type="AlphaFoldDB" id="A0A5N6E458"/>
<organism evidence="1 2">
    <name type="scientific">Aspergillus parasiticus</name>
    <dbReference type="NCBI Taxonomy" id="5067"/>
    <lineage>
        <taxon>Eukaryota</taxon>
        <taxon>Fungi</taxon>
        <taxon>Dikarya</taxon>
        <taxon>Ascomycota</taxon>
        <taxon>Pezizomycotina</taxon>
        <taxon>Eurotiomycetes</taxon>
        <taxon>Eurotiomycetidae</taxon>
        <taxon>Eurotiales</taxon>
        <taxon>Aspergillaceae</taxon>
        <taxon>Aspergillus</taxon>
        <taxon>Aspergillus subgen. Circumdati</taxon>
    </lineage>
</organism>
<gene>
    <name evidence="1" type="ORF">BDV34DRAFT_234034</name>
</gene>
<dbReference type="OMA" id="WHLACEF"/>
<reference evidence="1 2" key="1">
    <citation type="submission" date="2019-04" db="EMBL/GenBank/DDBJ databases">
        <title>Fungal friends and foes A comparative genomics study of 23 Aspergillus species from section Flavi.</title>
        <authorList>
            <consortium name="DOE Joint Genome Institute"/>
            <person name="Kjaerbolling I."/>
            <person name="Vesth T.C."/>
            <person name="Frisvad J.C."/>
            <person name="Nybo J.L."/>
            <person name="Theobald S."/>
            <person name="Kildgaard S."/>
            <person name="Petersen T.I."/>
            <person name="Kuo A."/>
            <person name="Sato A."/>
            <person name="Lyhne E.K."/>
            <person name="Kogle M.E."/>
            <person name="Wiebenga A."/>
            <person name="Kun R.S."/>
            <person name="Lubbers R.J."/>
            <person name="Makela M.R."/>
            <person name="Barry K."/>
            <person name="Chovatia M."/>
            <person name="Clum A."/>
            <person name="Daum C."/>
            <person name="Haridas S."/>
            <person name="He G."/>
            <person name="LaButti K."/>
            <person name="Lipzen A."/>
            <person name="Mondo S."/>
            <person name="Pangilinan J."/>
            <person name="Riley R."/>
            <person name="Salamov A."/>
            <person name="Simmons B.A."/>
            <person name="Magnuson J.K."/>
            <person name="Henrissat B."/>
            <person name="Mortensen U.H."/>
            <person name="Larsen T.O."/>
            <person name="De vries R.P."/>
            <person name="Grigoriev I.V."/>
            <person name="Machida M."/>
            <person name="Baker S.E."/>
            <person name="Andersen M.R."/>
        </authorList>
    </citation>
    <scope>NUCLEOTIDE SEQUENCE [LARGE SCALE GENOMIC DNA]</scope>
    <source>
        <strain evidence="1 2">CBS 117618</strain>
    </source>
</reference>
<sequence length="231" mass="25790">MCSTPYTINVLQGPNTKQGTKDLEAAFARRSMMLVRRLLGEDGLIDLLREETAASDSYWRTITAESNGDWKAARIVLSLRGLTSKDFVNWFLPAEGGMLPEQEKLAAHPEHWVVRPGAGPKTMTVLETLGEHPTLFSLVFDVARASFTEDDPTFATKMTARGFIEGGVQIMELYHQFKDHADAQGFDVDLAIYFPAASGEDVVECHRQHLLVEFSNWFKQAIEAKRAATLN</sequence>
<dbReference type="VEuPathDB" id="FungiDB:BDV34DRAFT_234034"/>
<keyword evidence="2" id="KW-1185">Reference proteome</keyword>
<accession>A0A5N6E458</accession>
<proteinExistence type="predicted"/>
<name>A0A5N6E458_ASPPA</name>
<protein>
    <submittedName>
        <fullName evidence="1">Uncharacterized protein</fullName>
    </submittedName>
</protein>
<evidence type="ECO:0000313" key="2">
    <source>
        <dbReference type="Proteomes" id="UP000326532"/>
    </source>
</evidence>
<dbReference type="Proteomes" id="UP000326532">
    <property type="component" value="Unassembled WGS sequence"/>
</dbReference>